<organism evidence="2 3">
    <name type="scientific">Ureaplasma miroungigenitalium</name>
    <dbReference type="NCBI Taxonomy" id="1042321"/>
    <lineage>
        <taxon>Bacteria</taxon>
        <taxon>Bacillati</taxon>
        <taxon>Mycoplasmatota</taxon>
        <taxon>Mycoplasmoidales</taxon>
        <taxon>Mycoplasmoidaceae</taxon>
        <taxon>Ureaplasma</taxon>
    </lineage>
</organism>
<name>A0ABT3BLQ7_9BACT</name>
<accession>A0ABT3BLQ7</accession>
<proteinExistence type="predicted"/>
<evidence type="ECO:0000259" key="1">
    <source>
        <dbReference type="Pfam" id="PF03193"/>
    </source>
</evidence>
<dbReference type="SUPFAM" id="SSF52540">
    <property type="entry name" value="P-loop containing nucleoside triphosphate hydrolases"/>
    <property type="match status" value="1"/>
</dbReference>
<dbReference type="InterPro" id="IPR027417">
    <property type="entry name" value="P-loop_NTPase"/>
</dbReference>
<dbReference type="Pfam" id="PF03193">
    <property type="entry name" value="RsgA_GTPase"/>
    <property type="match status" value="1"/>
</dbReference>
<evidence type="ECO:0000313" key="2">
    <source>
        <dbReference type="EMBL" id="MCV3728199.1"/>
    </source>
</evidence>
<comment type="caution">
    <text evidence="2">The sequence shown here is derived from an EMBL/GenBank/DDBJ whole genome shotgun (WGS) entry which is preliminary data.</text>
</comment>
<dbReference type="Proteomes" id="UP001208245">
    <property type="component" value="Unassembled WGS sequence"/>
</dbReference>
<dbReference type="PANTHER" id="PTHR46434:SF1">
    <property type="entry name" value="GENETIC INTERACTOR OF PROHIBITINS 3, MITOCHONDRIAL"/>
    <property type="match status" value="1"/>
</dbReference>
<gene>
    <name evidence="2" type="primary">rsgA</name>
    <name evidence="2" type="ORF">OF376_00140</name>
</gene>
<dbReference type="Gene3D" id="3.40.50.300">
    <property type="entry name" value="P-loop containing nucleotide triphosphate hydrolases"/>
    <property type="match status" value="1"/>
</dbReference>
<keyword evidence="3" id="KW-1185">Reference proteome</keyword>
<dbReference type="EMBL" id="JAOXHL010000001">
    <property type="protein sequence ID" value="MCV3728199.1"/>
    <property type="molecule type" value="Genomic_DNA"/>
</dbReference>
<feature type="domain" description="EngC GTPase" evidence="1">
    <location>
        <begin position="92"/>
        <end position="215"/>
    </location>
</feature>
<dbReference type="RefSeq" id="WP_263821530.1">
    <property type="nucleotide sequence ID" value="NZ_JAOXHK010000001.1"/>
</dbReference>
<dbReference type="InterPro" id="IPR010914">
    <property type="entry name" value="RsgA_GTPase_dom"/>
</dbReference>
<dbReference type="CDD" id="cd01855">
    <property type="entry name" value="YqeH"/>
    <property type="match status" value="1"/>
</dbReference>
<dbReference type="PANTHER" id="PTHR46434">
    <property type="entry name" value="GENETIC INTERACTOR OF PROHIBITINS 3, MITOCHONDRIAL"/>
    <property type="match status" value="1"/>
</dbReference>
<evidence type="ECO:0000313" key="3">
    <source>
        <dbReference type="Proteomes" id="UP001208245"/>
    </source>
</evidence>
<protein>
    <submittedName>
        <fullName evidence="2">GTPase RsgA</fullName>
    </submittedName>
</protein>
<reference evidence="2 3" key="1">
    <citation type="journal article" date="2020" name="Int. J. Syst. Evol. Microbiol.">
        <title>Ureaplasma miroungigenitalium sp. nov. isolated from northern elephant seals (Mirounga angustirostris) and Ureaplasma zalophigenitalium sp. nov. isolated from California sea lions (Zalophus californianus).</title>
        <authorList>
            <person name="Volokhov D.V."/>
            <person name="Gulland F.M."/>
            <person name="Gao Y."/>
            <person name="Chizhikov V.E."/>
        </authorList>
    </citation>
    <scope>NUCLEOTIDE SEQUENCE [LARGE SCALE GENOMIC DNA]</scope>
    <source>
        <strain evidence="2 3">ES3182-GEN</strain>
    </source>
</reference>
<sequence length="361" mass="41239">MNTNKKCKGCGSFLTNELNQPGYTPKPLDSDTNLCQRCFKIKNYNVKEDFIKIDQKINDVLKDIDFTNLHIMMVLDIFDLEHTIIDELVPYQSQITFVINKIDLLPKSYNATLVKENIVAILEEHGFKRPHILFCSIKSNSSLKNLNEIVQMQTDKRKKSIFFGRTNVGKSSLINGLLMINKLPPVLTTSSFINTSTNILKIKIRNNIVLDTPGVLFPENILNYVNNKDNSKVVFKKSLVRNFYLAPQQTIMLNKLVYVSYLGGAQTNFSFYVNADVGFKRMQTKYIQKNLANELLDKELKVHYAQENIRWKTHTFVLDHNKKHNINIAGLGLISINSEAREVSVSVHEDVGVKLSSHAII</sequence>
<dbReference type="InterPro" id="IPR050896">
    <property type="entry name" value="Mito_lipid_metab_GTPase"/>
</dbReference>